<comment type="caution">
    <text evidence="1">The sequence shown here is derived from an EMBL/GenBank/DDBJ whole genome shotgun (WGS) entry which is preliminary data.</text>
</comment>
<proteinExistence type="predicted"/>
<dbReference type="Proteomes" id="UP001059596">
    <property type="component" value="Unassembled WGS sequence"/>
</dbReference>
<sequence>MWTYIYTFIFQIAIFKTLLKDNLPKILVRVSKETATYSPTTSKSFDWLLLGLRIKLIRLKVCPKR</sequence>
<protein>
    <submittedName>
        <fullName evidence="1">Uncharacterized protein</fullName>
    </submittedName>
</protein>
<evidence type="ECO:0000313" key="2">
    <source>
        <dbReference type="Proteomes" id="UP001059596"/>
    </source>
</evidence>
<accession>A0A9Q0BJ24</accession>
<dbReference type="AlphaFoldDB" id="A0A9Q0BJ24"/>
<evidence type="ECO:0000313" key="1">
    <source>
        <dbReference type="EMBL" id="KAI8033470.1"/>
    </source>
</evidence>
<gene>
    <name evidence="1" type="ORF">M5D96_013768</name>
</gene>
<organism evidence="1 2">
    <name type="scientific">Drosophila gunungcola</name>
    <name type="common">fruit fly</name>
    <dbReference type="NCBI Taxonomy" id="103775"/>
    <lineage>
        <taxon>Eukaryota</taxon>
        <taxon>Metazoa</taxon>
        <taxon>Ecdysozoa</taxon>
        <taxon>Arthropoda</taxon>
        <taxon>Hexapoda</taxon>
        <taxon>Insecta</taxon>
        <taxon>Pterygota</taxon>
        <taxon>Neoptera</taxon>
        <taxon>Endopterygota</taxon>
        <taxon>Diptera</taxon>
        <taxon>Brachycera</taxon>
        <taxon>Muscomorpha</taxon>
        <taxon>Ephydroidea</taxon>
        <taxon>Drosophilidae</taxon>
        <taxon>Drosophila</taxon>
        <taxon>Sophophora</taxon>
    </lineage>
</organism>
<keyword evidence="2" id="KW-1185">Reference proteome</keyword>
<dbReference type="EMBL" id="JAMKOV010000131">
    <property type="protein sequence ID" value="KAI8033470.1"/>
    <property type="molecule type" value="Genomic_DNA"/>
</dbReference>
<reference evidence="1" key="1">
    <citation type="journal article" date="2023" name="Genome Biol. Evol.">
        <title>Long-read-based Genome Assembly of Drosophila gunungcola Reveals Fewer Chemosensory Genes in Flower-breeding Species.</title>
        <authorList>
            <person name="Negi A."/>
            <person name="Liao B.Y."/>
            <person name="Yeh S.D."/>
        </authorList>
    </citation>
    <scope>NUCLEOTIDE SEQUENCE</scope>
    <source>
        <strain evidence="1">Sukarami</strain>
    </source>
</reference>
<name>A0A9Q0BJ24_9MUSC</name>